<organism evidence="6 7">
    <name type="scientific">Elsinoe australis</name>
    <dbReference type="NCBI Taxonomy" id="40998"/>
    <lineage>
        <taxon>Eukaryota</taxon>
        <taxon>Fungi</taxon>
        <taxon>Dikarya</taxon>
        <taxon>Ascomycota</taxon>
        <taxon>Pezizomycotina</taxon>
        <taxon>Dothideomycetes</taxon>
        <taxon>Dothideomycetidae</taxon>
        <taxon>Myriangiales</taxon>
        <taxon>Elsinoaceae</taxon>
        <taxon>Elsinoe</taxon>
    </lineage>
</organism>
<evidence type="ECO:0000256" key="2">
    <source>
        <dbReference type="ARBA" id="ARBA00022771"/>
    </source>
</evidence>
<gene>
    <name evidence="6" type="ORF">B9Z65_2064</name>
</gene>
<evidence type="ECO:0000256" key="4">
    <source>
        <dbReference type="SAM" id="MobiDB-lite"/>
    </source>
</evidence>
<dbReference type="Pfam" id="PF01753">
    <property type="entry name" value="zf-MYND"/>
    <property type="match status" value="1"/>
</dbReference>
<name>A0A2P7YMY4_9PEZI</name>
<keyword evidence="7" id="KW-1185">Reference proteome</keyword>
<evidence type="ECO:0000259" key="5">
    <source>
        <dbReference type="Pfam" id="PF01753"/>
    </source>
</evidence>
<dbReference type="GO" id="GO:0008270">
    <property type="term" value="F:zinc ion binding"/>
    <property type="evidence" value="ECO:0007669"/>
    <property type="project" value="UniProtKB-KW"/>
</dbReference>
<evidence type="ECO:0000256" key="3">
    <source>
        <dbReference type="ARBA" id="ARBA00022833"/>
    </source>
</evidence>
<keyword evidence="2" id="KW-0863">Zinc-finger</keyword>
<evidence type="ECO:0000256" key="1">
    <source>
        <dbReference type="ARBA" id="ARBA00022723"/>
    </source>
</evidence>
<evidence type="ECO:0000313" key="7">
    <source>
        <dbReference type="Proteomes" id="UP000243723"/>
    </source>
</evidence>
<dbReference type="AlphaFoldDB" id="A0A2P7YMY4"/>
<dbReference type="Proteomes" id="UP000243723">
    <property type="component" value="Unassembled WGS sequence"/>
</dbReference>
<proteinExistence type="predicted"/>
<protein>
    <recommendedName>
        <fullName evidence="5">MYND-type domain-containing protein</fullName>
    </recommendedName>
</protein>
<accession>A0A2P7YMY4</accession>
<dbReference type="EMBL" id="NHZQ01000412">
    <property type="protein sequence ID" value="PSK37322.1"/>
    <property type="molecule type" value="Genomic_DNA"/>
</dbReference>
<reference evidence="6 7" key="1">
    <citation type="submission" date="2017-05" db="EMBL/GenBank/DDBJ databases">
        <title>Draft genome sequence of Elsinoe australis.</title>
        <authorList>
            <person name="Cheng Q."/>
        </authorList>
    </citation>
    <scope>NUCLEOTIDE SEQUENCE [LARGE SCALE GENOMIC DNA]</scope>
    <source>
        <strain evidence="6 7">NL1</strain>
    </source>
</reference>
<keyword evidence="1" id="KW-0479">Metal-binding</keyword>
<comment type="caution">
    <text evidence="6">The sequence shown here is derived from an EMBL/GenBank/DDBJ whole genome shotgun (WGS) entry which is preliminary data.</text>
</comment>
<feature type="region of interest" description="Disordered" evidence="4">
    <location>
        <begin position="388"/>
        <end position="407"/>
    </location>
</feature>
<evidence type="ECO:0000313" key="6">
    <source>
        <dbReference type="EMBL" id="PSK37322.1"/>
    </source>
</evidence>
<keyword evidence="3" id="KW-0862">Zinc</keyword>
<sequence>MAHFCVHCASPASQSCIGCKDCPSANLESTTTTWYCGRDCQKAHFATHKQPCLAARQRKILIQVANAIRDALMLYRKLTVDFLLIGPVERKANELRFHTDDNKKKRVNPTGLTYLLPEPLWSTVSEKDQLSILSNNFCFDALLAADIPLTYLLKNVIDPNVLIQALLLNIKGHTFTTNDIRDGSAVYEELAWGGANVEHMVGKIRLKSGEEFSLDFTGAQYGMFDVVMPWDKYMSKHASRIIMEKSLIVMRHSFEWPFDRDPHAMKKRTRLTSHLLDKAMDSFYDIEPAPAVKVKSPGDENAYPQFLAKFNDAYEKHVTVITKQIDPISCVKYRRGLKKEADRNLFDLFHSTKPLHHFKPGVVGILRASHGKIVQAPGEALIQMEKDMGPDGMPKLPKSQIPTIHVK</sequence>
<dbReference type="Gene3D" id="6.10.140.2220">
    <property type="match status" value="1"/>
</dbReference>
<dbReference type="STRING" id="40998.A0A2P7YMY4"/>
<dbReference type="OrthoDB" id="432970at2759"/>
<feature type="domain" description="MYND-type" evidence="5">
    <location>
        <begin position="5"/>
        <end position="52"/>
    </location>
</feature>
<dbReference type="InterPro" id="IPR002893">
    <property type="entry name" value="Znf_MYND"/>
</dbReference>